<feature type="signal peptide" evidence="1">
    <location>
        <begin position="1"/>
        <end position="25"/>
    </location>
</feature>
<feature type="chain" id="PRO_5030517352" description="SH3 domain-containing protein" evidence="1">
    <location>
        <begin position="26"/>
        <end position="204"/>
    </location>
</feature>
<sequence length="204" mass="21455">MERMSAARLLLTGLLSLGTVAPVLAAGSTLASGQYETLMLAVTPEHTVEGYYVEEMGVGVTRSCAFFLQGRLGTAARTPVTTWSGPVLSGSVTPTGDGLTLVVERGTEHLGCMSVMAPDIDTGLDLSRTASKPWIGLLMVSADKAYLQKTAGGQAAKGPYIVSGNVVAVLAYKDGSAQVEYINANGTSFTGWIRQDQYRYLKAP</sequence>
<accession>A0A7V8JMH7</accession>
<evidence type="ECO:0000313" key="3">
    <source>
        <dbReference type="Proteomes" id="UP000487117"/>
    </source>
</evidence>
<evidence type="ECO:0008006" key="4">
    <source>
        <dbReference type="Google" id="ProtNLM"/>
    </source>
</evidence>
<proteinExistence type="predicted"/>
<name>A0A7V8JMH7_STEMA</name>
<comment type="caution">
    <text evidence="2">The sequence shown here is derived from an EMBL/GenBank/DDBJ whole genome shotgun (WGS) entry which is preliminary data.</text>
</comment>
<evidence type="ECO:0000313" key="2">
    <source>
        <dbReference type="EMBL" id="KAF1016046.1"/>
    </source>
</evidence>
<dbReference type="Proteomes" id="UP000487117">
    <property type="component" value="Unassembled WGS sequence"/>
</dbReference>
<evidence type="ECO:0000256" key="1">
    <source>
        <dbReference type="SAM" id="SignalP"/>
    </source>
</evidence>
<dbReference type="AlphaFoldDB" id="A0A7V8JMH7"/>
<organism evidence="2 3">
    <name type="scientific">Stenotrophomonas maltophilia</name>
    <name type="common">Pseudomonas maltophilia</name>
    <name type="synonym">Xanthomonas maltophilia</name>
    <dbReference type="NCBI Taxonomy" id="40324"/>
    <lineage>
        <taxon>Bacteria</taxon>
        <taxon>Pseudomonadati</taxon>
        <taxon>Pseudomonadota</taxon>
        <taxon>Gammaproteobacteria</taxon>
        <taxon>Lysobacterales</taxon>
        <taxon>Lysobacteraceae</taxon>
        <taxon>Stenotrophomonas</taxon>
        <taxon>Stenotrophomonas maltophilia group</taxon>
    </lineage>
</organism>
<protein>
    <recommendedName>
        <fullName evidence="4">SH3 domain-containing protein</fullName>
    </recommendedName>
</protein>
<reference evidence="3" key="1">
    <citation type="journal article" date="2020" name="MBio">
        <title>Horizontal gene transfer to a defensive symbiont with a reduced genome amongst a multipartite beetle microbiome.</title>
        <authorList>
            <person name="Waterworth S.C."/>
            <person name="Florez L.V."/>
            <person name="Rees E.R."/>
            <person name="Hertweck C."/>
            <person name="Kaltenpoth M."/>
            <person name="Kwan J.C."/>
        </authorList>
    </citation>
    <scope>NUCLEOTIDE SEQUENCE [LARGE SCALE GENOMIC DNA]</scope>
</reference>
<dbReference type="EMBL" id="WNDS01000002">
    <property type="protein sequence ID" value="KAF1016046.1"/>
    <property type="molecule type" value="Genomic_DNA"/>
</dbReference>
<keyword evidence="1" id="KW-0732">Signal</keyword>
<gene>
    <name evidence="2" type="ORF">GAK31_01530</name>
</gene>